<reference evidence="1" key="1">
    <citation type="submission" date="2021-01" db="EMBL/GenBank/DDBJ databases">
        <authorList>
            <consortium name="Genoscope - CEA"/>
            <person name="William W."/>
        </authorList>
    </citation>
    <scope>NUCLEOTIDE SEQUENCE</scope>
</reference>
<dbReference type="EMBL" id="CAJJDP010000024">
    <property type="protein sequence ID" value="CAD8150582.1"/>
    <property type="molecule type" value="Genomic_DNA"/>
</dbReference>
<evidence type="ECO:0000313" key="1">
    <source>
        <dbReference type="EMBL" id="CAD8150582.1"/>
    </source>
</evidence>
<proteinExistence type="predicted"/>
<name>A0A8S1THN2_PAROT</name>
<accession>A0A8S1THN2</accession>
<evidence type="ECO:0000313" key="2">
    <source>
        <dbReference type="Proteomes" id="UP000683925"/>
    </source>
</evidence>
<dbReference type="Proteomes" id="UP000683925">
    <property type="component" value="Unassembled WGS sequence"/>
</dbReference>
<keyword evidence="2" id="KW-1185">Reference proteome</keyword>
<dbReference type="AlphaFoldDB" id="A0A8S1THN2"/>
<dbReference type="OMA" id="IFNTHAK"/>
<comment type="caution">
    <text evidence="1">The sequence shown here is derived from an EMBL/GenBank/DDBJ whole genome shotgun (WGS) entry which is preliminary data.</text>
</comment>
<gene>
    <name evidence="1" type="ORF">POCTA_138.1.T0240001</name>
</gene>
<dbReference type="OrthoDB" id="309945at2759"/>
<sequence length="348" mass="40752">MIIYQHNQTFSRIKYGSTNMKNSFISMKQYPQSLQFNNSIQRFQAIRPELNKNKFIDKSQNSRQYQHLLDPIYFQQLPKPQLVQETIFQEIFDDDDQIQANLVSAKQTLNMYDQKKNQLLKSRHFQELQGNKCSCLESLVQKKTDQLNGQDLNRVGVDLVIDKSSRINGSKIERLLKDQLHLIEQQKITNCTIINQLFFEYTLHKQLIKLILTEAYKYPQQLRLLFRQLKSRKYKNNVSSVLLLSDGQDNFAPQQIQIQLKQLDEEFTEYDAALIASIQLENRSFYFVQNISLLDEFFLDALGGLKSVVCEKLQVTVNLKLPEILNGLNISKTHGLIKGIIMRSIFQY</sequence>
<protein>
    <recommendedName>
        <fullName evidence="3">VWFA domain-containing protein</fullName>
    </recommendedName>
</protein>
<organism evidence="1 2">
    <name type="scientific">Paramecium octaurelia</name>
    <dbReference type="NCBI Taxonomy" id="43137"/>
    <lineage>
        <taxon>Eukaryota</taxon>
        <taxon>Sar</taxon>
        <taxon>Alveolata</taxon>
        <taxon>Ciliophora</taxon>
        <taxon>Intramacronucleata</taxon>
        <taxon>Oligohymenophorea</taxon>
        <taxon>Peniculida</taxon>
        <taxon>Parameciidae</taxon>
        <taxon>Paramecium</taxon>
    </lineage>
</organism>
<evidence type="ECO:0008006" key="3">
    <source>
        <dbReference type="Google" id="ProtNLM"/>
    </source>
</evidence>